<keyword evidence="3" id="KW-1185">Reference proteome</keyword>
<feature type="compositionally biased region" description="Polar residues" evidence="1">
    <location>
        <begin position="211"/>
        <end position="224"/>
    </location>
</feature>
<name>A0AAV7VLC6_PLEWA</name>
<dbReference type="Proteomes" id="UP001066276">
    <property type="component" value="Chromosome 2_1"/>
</dbReference>
<proteinExistence type="predicted"/>
<gene>
    <name evidence="2" type="ORF">NDU88_005211</name>
</gene>
<protein>
    <submittedName>
        <fullName evidence="2">Uncharacterized protein</fullName>
    </submittedName>
</protein>
<feature type="region of interest" description="Disordered" evidence="1">
    <location>
        <begin position="205"/>
        <end position="224"/>
    </location>
</feature>
<sequence>MLLLVPAKFASAPLGLPDHILPRERPVLEKILRIIPLGRGRRRAGREGTQVRPCYFILGHRPQRTSRAPSYHRVLRCQIILKSVGGARPCAALEQSVQEGRSLLPRHCPVQSAGGQRGVSVPPRISCLRRAGTVDRRSFADFSKAGLRADCPSRSLCVVPTGVVSAQIAPKRRSRRVGRALTLGCSQRLPCHPKPCNGRRLMRRRPISGSVAPSSMALGSSESR</sequence>
<dbReference type="AlphaFoldDB" id="A0AAV7VLC6"/>
<reference evidence="2" key="1">
    <citation type="journal article" date="2022" name="bioRxiv">
        <title>Sequencing and chromosome-scale assembly of the giantPleurodeles waltlgenome.</title>
        <authorList>
            <person name="Brown T."/>
            <person name="Elewa A."/>
            <person name="Iarovenko S."/>
            <person name="Subramanian E."/>
            <person name="Araus A.J."/>
            <person name="Petzold A."/>
            <person name="Susuki M."/>
            <person name="Suzuki K.-i.T."/>
            <person name="Hayashi T."/>
            <person name="Toyoda A."/>
            <person name="Oliveira C."/>
            <person name="Osipova E."/>
            <person name="Leigh N.D."/>
            <person name="Simon A."/>
            <person name="Yun M.H."/>
        </authorList>
    </citation>
    <scope>NUCLEOTIDE SEQUENCE</scope>
    <source>
        <strain evidence="2">20211129_DDA</strain>
        <tissue evidence="2">Liver</tissue>
    </source>
</reference>
<evidence type="ECO:0000313" key="3">
    <source>
        <dbReference type="Proteomes" id="UP001066276"/>
    </source>
</evidence>
<dbReference type="EMBL" id="JANPWB010000003">
    <property type="protein sequence ID" value="KAJ1201400.1"/>
    <property type="molecule type" value="Genomic_DNA"/>
</dbReference>
<accession>A0AAV7VLC6</accession>
<evidence type="ECO:0000313" key="2">
    <source>
        <dbReference type="EMBL" id="KAJ1201400.1"/>
    </source>
</evidence>
<evidence type="ECO:0000256" key="1">
    <source>
        <dbReference type="SAM" id="MobiDB-lite"/>
    </source>
</evidence>
<comment type="caution">
    <text evidence="2">The sequence shown here is derived from an EMBL/GenBank/DDBJ whole genome shotgun (WGS) entry which is preliminary data.</text>
</comment>
<organism evidence="2 3">
    <name type="scientific">Pleurodeles waltl</name>
    <name type="common">Iberian ribbed newt</name>
    <dbReference type="NCBI Taxonomy" id="8319"/>
    <lineage>
        <taxon>Eukaryota</taxon>
        <taxon>Metazoa</taxon>
        <taxon>Chordata</taxon>
        <taxon>Craniata</taxon>
        <taxon>Vertebrata</taxon>
        <taxon>Euteleostomi</taxon>
        <taxon>Amphibia</taxon>
        <taxon>Batrachia</taxon>
        <taxon>Caudata</taxon>
        <taxon>Salamandroidea</taxon>
        <taxon>Salamandridae</taxon>
        <taxon>Pleurodelinae</taxon>
        <taxon>Pleurodeles</taxon>
    </lineage>
</organism>